<evidence type="ECO:0000256" key="10">
    <source>
        <dbReference type="ARBA" id="ARBA00044624"/>
    </source>
</evidence>
<evidence type="ECO:0000256" key="2">
    <source>
        <dbReference type="ARBA" id="ARBA00012475"/>
    </source>
</evidence>
<dbReference type="Pfam" id="PF01331">
    <property type="entry name" value="mRNA_cap_enzyme"/>
    <property type="match status" value="2"/>
</dbReference>
<organism evidence="13 14">
    <name type="scientific">Chlamydomonas incerta</name>
    <dbReference type="NCBI Taxonomy" id="51695"/>
    <lineage>
        <taxon>Eukaryota</taxon>
        <taxon>Viridiplantae</taxon>
        <taxon>Chlorophyta</taxon>
        <taxon>core chlorophytes</taxon>
        <taxon>Chlorophyceae</taxon>
        <taxon>CS clade</taxon>
        <taxon>Chlamydomonadales</taxon>
        <taxon>Chlamydomonadaceae</taxon>
        <taxon>Chlamydomonas</taxon>
    </lineage>
</organism>
<keyword evidence="14" id="KW-1185">Reference proteome</keyword>
<protein>
    <recommendedName>
        <fullName evidence="2">mRNA guanylyltransferase</fullName>
        <ecNumber evidence="2">2.7.7.50</ecNumber>
    </recommendedName>
</protein>
<keyword evidence="3" id="KW-0507">mRNA processing</keyword>
<dbReference type="SUPFAM" id="SSF50249">
    <property type="entry name" value="Nucleic acid-binding proteins"/>
    <property type="match status" value="1"/>
</dbReference>
<evidence type="ECO:0000256" key="4">
    <source>
        <dbReference type="ARBA" id="ARBA00022679"/>
    </source>
</evidence>
<evidence type="ECO:0000259" key="12">
    <source>
        <dbReference type="PROSITE" id="PS50056"/>
    </source>
</evidence>
<feature type="region of interest" description="Disordered" evidence="11">
    <location>
        <begin position="211"/>
        <end position="248"/>
    </location>
</feature>
<dbReference type="InterPro" id="IPR016130">
    <property type="entry name" value="Tyr_Pase_AS"/>
</dbReference>
<keyword evidence="9" id="KW-0539">Nucleus</keyword>
<dbReference type="PANTHER" id="PTHR10367:SF17">
    <property type="entry name" value="MRNA-CAPPING ENZYME"/>
    <property type="match status" value="1"/>
</dbReference>
<dbReference type="InterPro" id="IPR013846">
    <property type="entry name" value="mRNA_cap_enzyme_C"/>
</dbReference>
<dbReference type="PROSITE" id="PS00383">
    <property type="entry name" value="TYR_PHOSPHATASE_1"/>
    <property type="match status" value="1"/>
</dbReference>
<comment type="subcellular location">
    <subcellularLocation>
        <location evidence="1">Nucleus</location>
    </subcellularLocation>
</comment>
<evidence type="ECO:0000256" key="1">
    <source>
        <dbReference type="ARBA" id="ARBA00004123"/>
    </source>
</evidence>
<evidence type="ECO:0000256" key="7">
    <source>
        <dbReference type="ARBA" id="ARBA00023042"/>
    </source>
</evidence>
<dbReference type="OrthoDB" id="200924at2759"/>
<dbReference type="GO" id="GO:0004484">
    <property type="term" value="F:mRNA guanylyltransferase activity"/>
    <property type="evidence" value="ECO:0007669"/>
    <property type="project" value="UniProtKB-EC"/>
</dbReference>
<dbReference type="InterPro" id="IPR012340">
    <property type="entry name" value="NA-bd_OB-fold"/>
</dbReference>
<dbReference type="Gene3D" id="3.30.470.30">
    <property type="entry name" value="DNA ligase/mRNA capping enzyme"/>
    <property type="match status" value="1"/>
</dbReference>
<dbReference type="GO" id="GO:0005634">
    <property type="term" value="C:nucleus"/>
    <property type="evidence" value="ECO:0007669"/>
    <property type="project" value="UniProtKB-SubCell"/>
</dbReference>
<dbReference type="AlphaFoldDB" id="A0A835VSU2"/>
<evidence type="ECO:0000256" key="9">
    <source>
        <dbReference type="ARBA" id="ARBA00023242"/>
    </source>
</evidence>
<dbReference type="GO" id="GO:0005525">
    <property type="term" value="F:GTP binding"/>
    <property type="evidence" value="ECO:0007669"/>
    <property type="project" value="UniProtKB-KW"/>
</dbReference>
<evidence type="ECO:0000256" key="3">
    <source>
        <dbReference type="ARBA" id="ARBA00022664"/>
    </source>
</evidence>
<comment type="caution">
    <text evidence="13">The sequence shown here is derived from an EMBL/GenBank/DDBJ whole genome shotgun (WGS) entry which is preliminary data.</text>
</comment>
<evidence type="ECO:0000256" key="6">
    <source>
        <dbReference type="ARBA" id="ARBA00022741"/>
    </source>
</evidence>
<accession>A0A835VSU2</accession>
<dbReference type="SUPFAM" id="SSF52799">
    <property type="entry name" value="(Phosphotyrosine protein) phosphatases II"/>
    <property type="match status" value="1"/>
</dbReference>
<dbReference type="GO" id="GO:0006370">
    <property type="term" value="P:7-methylguanosine mRNA capping"/>
    <property type="evidence" value="ECO:0007669"/>
    <property type="project" value="UniProtKB-KW"/>
</dbReference>
<dbReference type="InterPro" id="IPR051029">
    <property type="entry name" value="mRNA_Capping_Enz/RNA_Phosphat"/>
</dbReference>
<feature type="compositionally biased region" description="Low complexity" evidence="11">
    <location>
        <begin position="698"/>
        <end position="707"/>
    </location>
</feature>
<evidence type="ECO:0000313" key="14">
    <source>
        <dbReference type="Proteomes" id="UP000650467"/>
    </source>
</evidence>
<evidence type="ECO:0000256" key="5">
    <source>
        <dbReference type="ARBA" id="ARBA00022695"/>
    </source>
</evidence>
<dbReference type="EMBL" id="JAEHOC010000047">
    <property type="protein sequence ID" value="KAG2426520.1"/>
    <property type="molecule type" value="Genomic_DNA"/>
</dbReference>
<dbReference type="Proteomes" id="UP000650467">
    <property type="component" value="Unassembled WGS sequence"/>
</dbReference>
<dbReference type="GO" id="GO:0016787">
    <property type="term" value="F:hydrolase activity"/>
    <property type="evidence" value="ECO:0007669"/>
    <property type="project" value="UniProtKB-ARBA"/>
</dbReference>
<feature type="compositionally biased region" description="Low complexity" evidence="11">
    <location>
        <begin position="231"/>
        <end position="247"/>
    </location>
</feature>
<dbReference type="GO" id="GO:0005524">
    <property type="term" value="F:ATP binding"/>
    <property type="evidence" value="ECO:0007669"/>
    <property type="project" value="InterPro"/>
</dbReference>
<feature type="compositionally biased region" description="Gly residues" evidence="11">
    <location>
        <begin position="713"/>
        <end position="726"/>
    </location>
</feature>
<dbReference type="PANTHER" id="PTHR10367">
    <property type="entry name" value="MRNA-CAPPING ENZYME"/>
    <property type="match status" value="1"/>
</dbReference>
<keyword evidence="6" id="KW-0547">Nucleotide-binding</keyword>
<gene>
    <name evidence="13" type="ORF">HXX76_011747</name>
</gene>
<name>A0A835VSU2_CHLIN</name>
<keyword evidence="5" id="KW-0548">Nucleotidyltransferase</keyword>
<keyword evidence="7" id="KW-0506">mRNA capping</keyword>
<dbReference type="CDD" id="cd07895">
    <property type="entry name" value="Adenylation_mRNA_capping"/>
    <property type="match status" value="1"/>
</dbReference>
<dbReference type="Gene3D" id="2.40.50.140">
    <property type="entry name" value="Nucleic acid-binding proteins"/>
    <property type="match status" value="1"/>
</dbReference>
<sequence length="852" mass="94737">MSKPPLARYVPQLPDGWVKCPRFGDPRFFEGLNIIPCKVPLGRHFDQQTGASGRWTLADAIRQFRGYGMEIATVIDLTKSRNYYNIGKEMDELAGMNLPTDVNYVKIECRGRGESPQPAEVNEAVWHIFIHSVTPELQNKYILLHCTHGFNRTGFVIVSALMRLRKDRGLSVRRALQRFAASRPPGIYKDAYINDLFKYYHETRDPRLLTPRVPAWKGNDDAEDAADAANEDASTAEEGGAGAAPPAKAVHHEDIWSIGERVCAQEADWIKMQVCGLLRLDSGGRGGNMRFPGMQPVSLSLERMGDLAAHRYHVTWKADGTRYMMLLLPQGTYIMDRSFNVVRCEMRFPCGSKRPPPGQKAAYPVGKPHNLTLLDGEMVVDVDPTGQSPPRLRYLIYDVCMINATPLLQKPWKERYRAIDSDIVKPRTVERAYIDEWRRPGRGAWDPARAEYLSPPLQYDYAAEAFSVRQKPFWPVHQIDKVFERFHDPHKVGHESDGLILQGYEHQYVPGTCELLYKWKFAHMNSVDFKLRCATVPDPEAAGADPASGRRPVMLDPAAPDPLVLYLLDQTRTRGAKIVDVPLERIDPHGNFHVEFPPGVDPLDYDGKLCECTFDRERGVWLFMRERKDKDTANGSKVYLRIKESIINHVDQDLLVGTLKDSLLHRPEYASDRAHLGPAELEVLRQDVEAWRERQHMQYEQQQMQQQHPPPGHGRGPGAGGAGPRGNGHAAAAAGGAGPDGHYGDGEDGPQPLSPPGGDAHGDDEDDYHDDDGGGYKVSDADDGARAALKRKRDPGDGEGGAGHGGHGEEDGGPGGEGHVSVPRGRTTVWGPDVDAPHEHCPAYEGFGYGDA</sequence>
<feature type="compositionally biased region" description="Basic and acidic residues" evidence="11">
    <location>
        <begin position="771"/>
        <end position="785"/>
    </location>
</feature>
<keyword evidence="4" id="KW-0808">Transferase</keyword>
<dbReference type="EC" id="2.7.7.50" evidence="2"/>
<dbReference type="InterPro" id="IPR029021">
    <property type="entry name" value="Prot-tyrosine_phosphatase-like"/>
</dbReference>
<keyword evidence="8" id="KW-0342">GTP-binding</keyword>
<feature type="compositionally biased region" description="Acidic residues" evidence="11">
    <location>
        <begin position="221"/>
        <end position="230"/>
    </location>
</feature>
<evidence type="ECO:0000256" key="8">
    <source>
        <dbReference type="ARBA" id="ARBA00023134"/>
    </source>
</evidence>
<feature type="domain" description="Tyrosine specific protein phosphatases" evidence="12">
    <location>
        <begin position="127"/>
        <end position="194"/>
    </location>
</feature>
<proteinExistence type="predicted"/>
<dbReference type="Gene3D" id="3.90.190.10">
    <property type="entry name" value="Protein tyrosine phosphatase superfamily"/>
    <property type="match status" value="1"/>
</dbReference>
<comment type="catalytic activity">
    <reaction evidence="10">
        <text>a 5'-end diphospho-ribonucleoside in mRNA + GTP + H(+) = a 5'-end (5'-triphosphoguanosine)-ribonucleoside in mRNA + diphosphate</text>
        <dbReference type="Rhea" id="RHEA:67012"/>
        <dbReference type="Rhea" id="RHEA-COMP:17165"/>
        <dbReference type="Rhea" id="RHEA-COMP:17166"/>
        <dbReference type="ChEBI" id="CHEBI:15378"/>
        <dbReference type="ChEBI" id="CHEBI:33019"/>
        <dbReference type="ChEBI" id="CHEBI:37565"/>
        <dbReference type="ChEBI" id="CHEBI:167616"/>
        <dbReference type="ChEBI" id="CHEBI:167617"/>
        <dbReference type="EC" id="2.7.7.50"/>
    </reaction>
    <physiologicalReaction direction="left-to-right" evidence="10">
        <dbReference type="Rhea" id="RHEA:67013"/>
    </physiologicalReaction>
</comment>
<reference evidence="13" key="1">
    <citation type="journal article" date="2020" name="bioRxiv">
        <title>Comparative genomics of Chlamydomonas.</title>
        <authorList>
            <person name="Craig R.J."/>
            <person name="Hasan A.R."/>
            <person name="Ness R.W."/>
            <person name="Keightley P.D."/>
        </authorList>
    </citation>
    <scope>NUCLEOTIDE SEQUENCE</scope>
    <source>
        <strain evidence="13">SAG 7.73</strain>
    </source>
</reference>
<dbReference type="Pfam" id="PF03919">
    <property type="entry name" value="mRNA_cap_C"/>
    <property type="match status" value="1"/>
</dbReference>
<dbReference type="InterPro" id="IPR001339">
    <property type="entry name" value="mRNA_cap_enzyme_adenylation"/>
</dbReference>
<dbReference type="FunFam" id="3.90.190.10:FF:000256">
    <property type="entry name" value="mRNA capping enzyme, C-terminal domain containing protein"/>
    <property type="match status" value="1"/>
</dbReference>
<dbReference type="SUPFAM" id="SSF56091">
    <property type="entry name" value="DNA ligase/mRNA capping enzyme, catalytic domain"/>
    <property type="match status" value="1"/>
</dbReference>
<evidence type="ECO:0000313" key="13">
    <source>
        <dbReference type="EMBL" id="KAG2426520.1"/>
    </source>
</evidence>
<dbReference type="InterPro" id="IPR000387">
    <property type="entry name" value="Tyr_Pase_dom"/>
</dbReference>
<evidence type="ECO:0000256" key="11">
    <source>
        <dbReference type="SAM" id="MobiDB-lite"/>
    </source>
</evidence>
<dbReference type="PROSITE" id="PS50056">
    <property type="entry name" value="TYR_PHOSPHATASE_2"/>
    <property type="match status" value="1"/>
</dbReference>
<feature type="region of interest" description="Disordered" evidence="11">
    <location>
        <begin position="697"/>
        <end position="852"/>
    </location>
</feature>